<dbReference type="AlphaFoldDB" id="A0A6C0M4M2"/>
<keyword evidence="6" id="KW-0833">Ubl conjugation pathway</keyword>
<dbReference type="SMART" id="SM00212">
    <property type="entry name" value="UBCc"/>
    <property type="match status" value="1"/>
</dbReference>
<dbReference type="GO" id="GO:0005634">
    <property type="term" value="C:nucleus"/>
    <property type="evidence" value="ECO:0007669"/>
    <property type="project" value="TreeGrafter"/>
</dbReference>
<dbReference type="PANTHER" id="PTHR46116:SF26">
    <property type="entry name" value="UBIQUITIN-CONJUGATING ENZYME E2 Z"/>
    <property type="match status" value="1"/>
</dbReference>
<evidence type="ECO:0000256" key="8">
    <source>
        <dbReference type="ARBA" id="ARBA00039894"/>
    </source>
</evidence>
<keyword evidence="7" id="KW-0067">ATP-binding</keyword>
<dbReference type="GO" id="GO:0006915">
    <property type="term" value="P:apoptotic process"/>
    <property type="evidence" value="ECO:0007669"/>
    <property type="project" value="UniProtKB-KW"/>
</dbReference>
<comment type="subcellular location">
    <subcellularLocation>
        <location evidence="1">Cytoplasm</location>
    </subcellularLocation>
</comment>
<dbReference type="PROSITE" id="PS50127">
    <property type="entry name" value="UBC_2"/>
    <property type="match status" value="1"/>
</dbReference>
<evidence type="ECO:0000256" key="3">
    <source>
        <dbReference type="ARBA" id="ARBA00022679"/>
    </source>
</evidence>
<protein>
    <recommendedName>
        <fullName evidence="8">Ubiquitin-conjugating enzyme E2 Z</fullName>
    </recommendedName>
    <alternativeName>
        <fullName evidence="9">E2 ubiquitin-conjugating enzyme Z</fullName>
    </alternativeName>
    <alternativeName>
        <fullName evidence="11">Ubiquitin carrier protein Z</fullName>
    </alternativeName>
    <alternativeName>
        <fullName evidence="10">Ubiquitin-protein ligase Z</fullName>
    </alternativeName>
</protein>
<keyword evidence="4" id="KW-0053">Apoptosis</keyword>
<proteinExistence type="predicted"/>
<dbReference type="GO" id="GO:0005737">
    <property type="term" value="C:cytoplasm"/>
    <property type="evidence" value="ECO:0007669"/>
    <property type="project" value="UniProtKB-SubCell"/>
</dbReference>
<accession>A0A6C0M4M2</accession>
<dbReference type="EMBL" id="MN740636">
    <property type="protein sequence ID" value="QHU36392.1"/>
    <property type="molecule type" value="Genomic_DNA"/>
</dbReference>
<evidence type="ECO:0000256" key="10">
    <source>
        <dbReference type="ARBA" id="ARBA00042316"/>
    </source>
</evidence>
<evidence type="ECO:0000256" key="5">
    <source>
        <dbReference type="ARBA" id="ARBA00022741"/>
    </source>
</evidence>
<feature type="domain" description="UBC core" evidence="12">
    <location>
        <begin position="17"/>
        <end position="172"/>
    </location>
</feature>
<dbReference type="GO" id="GO:0016740">
    <property type="term" value="F:transferase activity"/>
    <property type="evidence" value="ECO:0007669"/>
    <property type="project" value="UniProtKB-KW"/>
</dbReference>
<evidence type="ECO:0000256" key="1">
    <source>
        <dbReference type="ARBA" id="ARBA00004496"/>
    </source>
</evidence>
<dbReference type="Pfam" id="PF00179">
    <property type="entry name" value="UQ_con"/>
    <property type="match status" value="1"/>
</dbReference>
<dbReference type="InterPro" id="IPR016135">
    <property type="entry name" value="UBQ-conjugating_enzyme/RWD"/>
</dbReference>
<dbReference type="GO" id="GO:0043066">
    <property type="term" value="P:negative regulation of apoptotic process"/>
    <property type="evidence" value="ECO:0007669"/>
    <property type="project" value="TreeGrafter"/>
</dbReference>
<keyword evidence="5" id="KW-0547">Nucleotide-binding</keyword>
<evidence type="ECO:0000256" key="4">
    <source>
        <dbReference type="ARBA" id="ARBA00022703"/>
    </source>
</evidence>
<dbReference type="InterPro" id="IPR000608">
    <property type="entry name" value="UBC"/>
</dbReference>
<organism evidence="13">
    <name type="scientific">viral metagenome</name>
    <dbReference type="NCBI Taxonomy" id="1070528"/>
    <lineage>
        <taxon>unclassified sequences</taxon>
        <taxon>metagenomes</taxon>
        <taxon>organismal metagenomes</taxon>
    </lineage>
</organism>
<dbReference type="PANTHER" id="PTHR46116">
    <property type="entry name" value="(E3-INDEPENDENT) E2 UBIQUITIN-CONJUGATING ENZYME"/>
    <property type="match status" value="1"/>
</dbReference>
<name>A0A6C0M4M2_9ZZZZ</name>
<evidence type="ECO:0000313" key="13">
    <source>
        <dbReference type="EMBL" id="QHU36392.1"/>
    </source>
</evidence>
<dbReference type="Gene3D" id="3.10.110.10">
    <property type="entry name" value="Ubiquitin Conjugating Enzyme"/>
    <property type="match status" value="1"/>
</dbReference>
<evidence type="ECO:0000256" key="6">
    <source>
        <dbReference type="ARBA" id="ARBA00022786"/>
    </source>
</evidence>
<dbReference type="SUPFAM" id="SSF54495">
    <property type="entry name" value="UBC-like"/>
    <property type="match status" value="1"/>
</dbReference>
<evidence type="ECO:0000256" key="2">
    <source>
        <dbReference type="ARBA" id="ARBA00022490"/>
    </source>
</evidence>
<evidence type="ECO:0000259" key="12">
    <source>
        <dbReference type="PROSITE" id="PS50127"/>
    </source>
</evidence>
<evidence type="ECO:0000256" key="7">
    <source>
        <dbReference type="ARBA" id="ARBA00022840"/>
    </source>
</evidence>
<reference evidence="13" key="1">
    <citation type="journal article" date="2020" name="Nature">
        <title>Giant virus diversity and host interactions through global metagenomics.</title>
        <authorList>
            <person name="Schulz F."/>
            <person name="Roux S."/>
            <person name="Paez-Espino D."/>
            <person name="Jungbluth S."/>
            <person name="Walsh D.A."/>
            <person name="Denef V.J."/>
            <person name="McMahon K.D."/>
            <person name="Konstantinidis K.T."/>
            <person name="Eloe-Fadrosh E.A."/>
            <person name="Kyrpides N.C."/>
            <person name="Woyke T."/>
        </authorList>
    </citation>
    <scope>NUCLEOTIDE SEQUENCE</scope>
    <source>
        <strain evidence="13">GVMAG-S-1035124-57</strain>
    </source>
</reference>
<sequence>MKMTQPAPVAPVFISKETTLRLLKDVREVMACAELGIYYKHSETNMLCGYALLMGPPDSLYHGGYYFFKFRFPPDYPHAPPVVEFLTNDGETRMHPNMYKSRKVCVSILNSWRGEQWSGCQTIKSVLLTLMSLLDNKPLLNEPGITDKNPDYDAYHRIIQCKTYEFCMLHLLKSLDTFKQYIADIEYHEQFYAHMCAEFKKHHPQHLTRLTALAAQYPHPEVLRTAHVYQITATINYAAILRAFKERVCMICN</sequence>
<dbReference type="GO" id="GO:0005524">
    <property type="term" value="F:ATP binding"/>
    <property type="evidence" value="ECO:0007669"/>
    <property type="project" value="UniProtKB-KW"/>
</dbReference>
<keyword evidence="3" id="KW-0808">Transferase</keyword>
<evidence type="ECO:0000256" key="9">
    <source>
        <dbReference type="ARBA" id="ARBA00041798"/>
    </source>
</evidence>
<evidence type="ECO:0000256" key="11">
    <source>
        <dbReference type="ARBA" id="ARBA00042401"/>
    </source>
</evidence>
<keyword evidence="2" id="KW-0963">Cytoplasm</keyword>
<dbReference type="GO" id="GO:0004869">
    <property type="term" value="F:cysteine-type endopeptidase inhibitor activity"/>
    <property type="evidence" value="ECO:0007669"/>
    <property type="project" value="TreeGrafter"/>
</dbReference>